<proteinExistence type="predicted"/>
<accession>A0AAE6QJ93</accession>
<dbReference type="AlphaFoldDB" id="A0AAE6QJ93"/>
<dbReference type="Proteomes" id="UP000423413">
    <property type="component" value="Chromosome"/>
</dbReference>
<sequence>MLFPIKMIMASEPAAPERVKDFLLAHQARENVATPFYVLKSLVSSPRLFDVYWRSFNMESVSVAGDTFLDKYTMLGDSRQKTFAISLDQWRILERVYKDIVEFSSRDSGVSKVQVWSIDPNLLSHEQMKLAVAVTYNDLELLDEPRLCGALNELLSSYNVECYWAFRCYG</sequence>
<evidence type="ECO:0000313" key="2">
    <source>
        <dbReference type="Proteomes" id="UP000423413"/>
    </source>
</evidence>
<organism evidence="1 2">
    <name type="scientific">Pseudomonas coronafaciens pv. coronafaciens</name>
    <dbReference type="NCBI Taxonomy" id="235275"/>
    <lineage>
        <taxon>Bacteria</taxon>
        <taxon>Pseudomonadati</taxon>
        <taxon>Pseudomonadota</taxon>
        <taxon>Gammaproteobacteria</taxon>
        <taxon>Pseudomonadales</taxon>
        <taxon>Pseudomonadaceae</taxon>
        <taxon>Pseudomonas</taxon>
        <taxon>Pseudomonas coronafaciens</taxon>
    </lineage>
</organism>
<name>A0AAE6QJ93_9PSED</name>
<reference evidence="1 2" key="1">
    <citation type="submission" date="2019-11" db="EMBL/GenBank/DDBJ databases">
        <title>Complete genome sequence of Pseudomonas syringae pv. coronafaciens isolate B19001 originated in imported oat cereal.</title>
        <authorList>
            <person name="Kim S.M."/>
            <person name="Lee B.C."/>
            <person name="Seo S.J."/>
            <person name="Lee J.E."/>
            <person name="Choi N.J."/>
            <person name="Park J.H."/>
        </authorList>
    </citation>
    <scope>NUCLEOTIDE SEQUENCE [LARGE SCALE GENOMIC DNA]</scope>
    <source>
        <strain evidence="1 2">B19001</strain>
    </source>
</reference>
<gene>
    <name evidence="1" type="ORF">GMO17_17420</name>
</gene>
<dbReference type="RefSeq" id="WP_191892648.1">
    <property type="nucleotide sequence ID" value="NZ_CP046441.1"/>
</dbReference>
<evidence type="ECO:0000313" key="1">
    <source>
        <dbReference type="EMBL" id="QGT82818.1"/>
    </source>
</evidence>
<dbReference type="EMBL" id="CP046441">
    <property type="protein sequence ID" value="QGT82818.1"/>
    <property type="molecule type" value="Genomic_DNA"/>
</dbReference>
<protein>
    <submittedName>
        <fullName evidence="1">Uncharacterized protein</fullName>
    </submittedName>
</protein>